<evidence type="ECO:0000256" key="3">
    <source>
        <dbReference type="ARBA" id="ARBA00022676"/>
    </source>
</evidence>
<feature type="transmembrane region" description="Helical" evidence="8">
    <location>
        <begin position="290"/>
        <end position="314"/>
    </location>
</feature>
<feature type="transmembrane region" description="Helical" evidence="8">
    <location>
        <begin position="137"/>
        <end position="160"/>
    </location>
</feature>
<evidence type="ECO:0000256" key="6">
    <source>
        <dbReference type="ARBA" id="ARBA00022989"/>
    </source>
</evidence>
<dbReference type="PANTHER" id="PTHR33908:SF3">
    <property type="entry name" value="UNDECAPRENYL PHOSPHATE-ALPHA-4-AMINO-4-DEOXY-L-ARABINOSE ARABINOSYL TRANSFERASE"/>
    <property type="match status" value="1"/>
</dbReference>
<proteinExistence type="predicted"/>
<evidence type="ECO:0000256" key="4">
    <source>
        <dbReference type="ARBA" id="ARBA00022679"/>
    </source>
</evidence>
<dbReference type="GO" id="GO:0009103">
    <property type="term" value="P:lipopolysaccharide biosynthetic process"/>
    <property type="evidence" value="ECO:0007669"/>
    <property type="project" value="UniProtKB-ARBA"/>
</dbReference>
<dbReference type="Proteomes" id="UP000576821">
    <property type="component" value="Unassembled WGS sequence"/>
</dbReference>
<dbReference type="AlphaFoldDB" id="A0A846MFD2"/>
<feature type="transmembrane region" description="Helical" evidence="8">
    <location>
        <begin position="367"/>
        <end position="386"/>
    </location>
</feature>
<comment type="subcellular location">
    <subcellularLocation>
        <location evidence="1">Cell membrane</location>
        <topology evidence="1">Multi-pass membrane protein</topology>
    </subcellularLocation>
</comment>
<evidence type="ECO:0000256" key="8">
    <source>
        <dbReference type="SAM" id="Phobius"/>
    </source>
</evidence>
<keyword evidence="6 8" id="KW-1133">Transmembrane helix</keyword>
<feature type="transmembrane region" description="Helical" evidence="8">
    <location>
        <begin position="242"/>
        <end position="269"/>
    </location>
</feature>
<feature type="transmembrane region" description="Helical" evidence="8">
    <location>
        <begin position="320"/>
        <end position="338"/>
    </location>
</feature>
<dbReference type="GO" id="GO:0016763">
    <property type="term" value="F:pentosyltransferase activity"/>
    <property type="evidence" value="ECO:0007669"/>
    <property type="project" value="TreeGrafter"/>
</dbReference>
<evidence type="ECO:0000256" key="1">
    <source>
        <dbReference type="ARBA" id="ARBA00004651"/>
    </source>
</evidence>
<keyword evidence="4" id="KW-0808">Transferase</keyword>
<dbReference type="InterPro" id="IPR050297">
    <property type="entry name" value="LipidA_mod_glycosyltrf_83"/>
</dbReference>
<dbReference type="RefSeq" id="WP_167301966.1">
    <property type="nucleotide sequence ID" value="NZ_JAASQR010000001.1"/>
</dbReference>
<reference evidence="9 10" key="1">
    <citation type="submission" date="2020-03" db="EMBL/GenBank/DDBJ databases">
        <title>Genomic Encyclopedia of Type Strains, Phase IV (KMG-IV): sequencing the most valuable type-strain genomes for metagenomic binning, comparative biology and taxonomic classification.</title>
        <authorList>
            <person name="Goeker M."/>
        </authorList>
    </citation>
    <scope>NUCLEOTIDE SEQUENCE [LARGE SCALE GENOMIC DNA]</scope>
    <source>
        <strain evidence="9 10">DSM 21299</strain>
    </source>
</reference>
<dbReference type="EMBL" id="JAASQR010000001">
    <property type="protein sequence ID" value="NIJ15296.1"/>
    <property type="molecule type" value="Genomic_DNA"/>
</dbReference>
<dbReference type="GO" id="GO:0005886">
    <property type="term" value="C:plasma membrane"/>
    <property type="evidence" value="ECO:0007669"/>
    <property type="project" value="UniProtKB-SubCell"/>
</dbReference>
<feature type="transmembrane region" description="Helical" evidence="8">
    <location>
        <begin position="36"/>
        <end position="58"/>
    </location>
</feature>
<protein>
    <submittedName>
        <fullName evidence="9">MFS family permease</fullName>
    </submittedName>
</protein>
<name>A0A846MFD2_9SPHN</name>
<evidence type="ECO:0000256" key="7">
    <source>
        <dbReference type="ARBA" id="ARBA00023136"/>
    </source>
</evidence>
<evidence type="ECO:0000313" key="10">
    <source>
        <dbReference type="Proteomes" id="UP000576821"/>
    </source>
</evidence>
<feature type="transmembrane region" description="Helical" evidence="8">
    <location>
        <begin position="112"/>
        <end position="130"/>
    </location>
</feature>
<evidence type="ECO:0000256" key="2">
    <source>
        <dbReference type="ARBA" id="ARBA00022475"/>
    </source>
</evidence>
<gene>
    <name evidence="9" type="ORF">FHS54_000245</name>
</gene>
<feature type="transmembrane region" description="Helical" evidence="8">
    <location>
        <begin position="196"/>
        <end position="222"/>
    </location>
</feature>
<keyword evidence="2" id="KW-1003">Cell membrane</keyword>
<accession>A0A846MFD2</accession>
<organism evidence="9 10">
    <name type="scientific">Sphingobium vermicomposti</name>
    <dbReference type="NCBI Taxonomy" id="529005"/>
    <lineage>
        <taxon>Bacteria</taxon>
        <taxon>Pseudomonadati</taxon>
        <taxon>Pseudomonadota</taxon>
        <taxon>Alphaproteobacteria</taxon>
        <taxon>Sphingomonadales</taxon>
        <taxon>Sphingomonadaceae</taxon>
        <taxon>Sphingobium</taxon>
    </lineage>
</organism>
<dbReference type="GO" id="GO:0010041">
    <property type="term" value="P:response to iron(III) ion"/>
    <property type="evidence" value="ECO:0007669"/>
    <property type="project" value="TreeGrafter"/>
</dbReference>
<keyword evidence="5 8" id="KW-0812">Transmembrane</keyword>
<comment type="caution">
    <text evidence="9">The sequence shown here is derived from an EMBL/GenBank/DDBJ whole genome shotgun (WGS) entry which is preliminary data.</text>
</comment>
<evidence type="ECO:0000256" key="5">
    <source>
        <dbReference type="ARBA" id="ARBA00022692"/>
    </source>
</evidence>
<keyword evidence="10" id="KW-1185">Reference proteome</keyword>
<sequence>MGDREIIEKHSDAKRGLAVRLGHCTGHVSKTKGKNFLLEGWLPSAAILFIVAVVTRAACVGDPAVHMDEEFYLLVADRIWQGALPYVDIWDRKPIGLFLIYALLRPLSPNGVVAYQLGALICAFLTALIVRRMCLHFCDSICATLSGVLYLLFLPLLGGVGGQAPVFYNILMGGSASLVIQTLDSSCRRWIRVRSYMAMALCGIAIQIKYTVVFEGVTFGLWLLWREWRESASAAAVTRHGLILISIALVPTVAVGLFYASIGYFAQFFDANFLSLTRVVLPQSGQRLQFLVGTTYLILPLLLMGLIAAVPLAYRPFHSKNIYLISWTIAAAVGFFSVGNNYPHYALPALMPLSILSGTLFKRGGAAVGLVSGSVWYVVLFGLAILGTTTERRHRVEAMVAALRPYAAHGCIYVNDGPTVLYLLTSSCLPTPYIFPEHLNNAGENAAVNAPSQMRKLLRTLPAAILLADKELDHPRNRTTAGLVERTIRRHYHEIARVPDVFSGRQQIIYARSDLK</sequence>
<keyword evidence="7 8" id="KW-0472">Membrane</keyword>
<evidence type="ECO:0000313" key="9">
    <source>
        <dbReference type="EMBL" id="NIJ15296.1"/>
    </source>
</evidence>
<keyword evidence="3" id="KW-0328">Glycosyltransferase</keyword>
<dbReference type="PANTHER" id="PTHR33908">
    <property type="entry name" value="MANNOSYLTRANSFERASE YKCB-RELATED"/>
    <property type="match status" value="1"/>
</dbReference>